<comment type="caution">
    <text evidence="1">The sequence shown here is derived from an EMBL/GenBank/DDBJ whole genome shotgun (WGS) entry which is preliminary data.</text>
</comment>
<evidence type="ECO:0000313" key="1">
    <source>
        <dbReference type="EMBL" id="KMO93402.1"/>
    </source>
</evidence>
<accession>A0A0J6XGR5</accession>
<sequence length="100" mass="10651">MTVNATFLSDGVRREVTLAQVQRAAAELVPAHSSTFSKNQAWFALVGGGLHYVVALLKEATGHEPSTAETARLALHYLGFPVLALAYGSLLADGHPAHRE</sequence>
<dbReference type="Proteomes" id="UP000035932">
    <property type="component" value="Unassembled WGS sequence"/>
</dbReference>
<name>A0A0J6XGR5_9ACTN</name>
<dbReference type="RefSeq" id="WP_048480795.1">
    <property type="nucleotide sequence ID" value="NZ_JBIRUD010000003.1"/>
</dbReference>
<protein>
    <submittedName>
        <fullName evidence="1">Uncharacterized protein</fullName>
    </submittedName>
</protein>
<keyword evidence="2" id="KW-1185">Reference proteome</keyword>
<organism evidence="1 2">
    <name type="scientific">Streptomyces roseus</name>
    <dbReference type="NCBI Taxonomy" id="66430"/>
    <lineage>
        <taxon>Bacteria</taxon>
        <taxon>Bacillati</taxon>
        <taxon>Actinomycetota</taxon>
        <taxon>Actinomycetes</taxon>
        <taxon>Kitasatosporales</taxon>
        <taxon>Streptomycetaceae</taxon>
        <taxon>Streptomyces</taxon>
    </lineage>
</organism>
<dbReference type="STRING" id="66430.ACS04_34430"/>
<gene>
    <name evidence="1" type="ORF">ACS04_34430</name>
</gene>
<dbReference type="AlphaFoldDB" id="A0A0J6XGR5"/>
<evidence type="ECO:0000313" key="2">
    <source>
        <dbReference type="Proteomes" id="UP000035932"/>
    </source>
</evidence>
<proteinExistence type="predicted"/>
<dbReference type="OrthoDB" id="4252910at2"/>
<dbReference type="EMBL" id="LFML01000163">
    <property type="protein sequence ID" value="KMO93402.1"/>
    <property type="molecule type" value="Genomic_DNA"/>
</dbReference>
<dbReference type="PATRIC" id="fig|66430.4.peg.1631"/>
<reference evidence="1 2" key="1">
    <citation type="submission" date="2015-06" db="EMBL/GenBank/DDBJ databases">
        <title>Recapitulation of the evolution of biosynthetic gene clusters reveals hidden chemical diversity on bacterial genomes.</title>
        <authorList>
            <person name="Cruz-Morales P."/>
            <person name="Martinez-Guerrero C."/>
            <person name="Morales-Escalante M.A."/>
            <person name="Yanez-Guerra L.A."/>
            <person name="Kopp J.F."/>
            <person name="Feldmann J."/>
            <person name="Ramos-Aboites H.E."/>
            <person name="Barona-Gomez F."/>
        </authorList>
    </citation>
    <scope>NUCLEOTIDE SEQUENCE [LARGE SCALE GENOMIC DNA]</scope>
    <source>
        <strain evidence="1 2">ATCC 31245</strain>
    </source>
</reference>